<dbReference type="InterPro" id="IPR039261">
    <property type="entry name" value="FNR_nucleotide-bd"/>
</dbReference>
<dbReference type="Gene3D" id="2.40.30.10">
    <property type="entry name" value="Translation factors"/>
    <property type="match status" value="1"/>
</dbReference>
<protein>
    <submittedName>
        <fullName evidence="3">NADPH-dependent ferric siderophore reductase, contains FAD-binding and SIP domains</fullName>
    </submittedName>
</protein>
<dbReference type="InterPro" id="IPR007037">
    <property type="entry name" value="SIP_rossman_dom"/>
</dbReference>
<reference evidence="4" key="1">
    <citation type="submission" date="2016-10" db="EMBL/GenBank/DDBJ databases">
        <authorList>
            <person name="Varghese N."/>
            <person name="Submissions S."/>
        </authorList>
    </citation>
    <scope>NUCLEOTIDE SEQUENCE [LARGE SCALE GENOMIC DNA]</scope>
    <source>
        <strain evidence="4">UNC267MFSha1.1M11</strain>
    </source>
</reference>
<feature type="domain" description="SIP-like Rossmann fold" evidence="1">
    <location>
        <begin position="116"/>
        <end position="231"/>
    </location>
</feature>
<evidence type="ECO:0000313" key="4">
    <source>
        <dbReference type="Proteomes" id="UP000199707"/>
    </source>
</evidence>
<dbReference type="PANTHER" id="PTHR30157:SF0">
    <property type="entry name" value="NADPH-DEPENDENT FERRIC-CHELATE REDUCTASE"/>
    <property type="match status" value="1"/>
</dbReference>
<sequence length="278" mass="30692">MGTAQGVVTEVSDIGPHIRRVVFEVPDLDSLGLPDAGDAALGLYFPEPGQPGPPDMDGEPEGRNYSVRHRDGRQVTCDFVLHERGLATRWVRRATPGQRVAVDHARSWYRPEPATSWQLLVADLSGLPALARILDELPADTEAAAIVEVADRADLNYLPQRSDIPVVVTIGTGNGLAPSRLPELVRAHPHPGGRGYCWFAGEAQATRMVRKYLRSEYGWVADQYDIVGYWRFDSETWDRKYEAVSVEVEAIYERALADGKSAKAAAEEYDLALERVGL</sequence>
<dbReference type="EMBL" id="FMUB01000003">
    <property type="protein sequence ID" value="SCX11020.1"/>
    <property type="molecule type" value="Genomic_DNA"/>
</dbReference>
<name>A0A1G4VS11_9MYCO</name>
<evidence type="ECO:0000259" key="2">
    <source>
        <dbReference type="Pfam" id="PF08021"/>
    </source>
</evidence>
<evidence type="ECO:0000259" key="1">
    <source>
        <dbReference type="Pfam" id="PF04954"/>
    </source>
</evidence>
<dbReference type="Pfam" id="PF04954">
    <property type="entry name" value="SIP"/>
    <property type="match status" value="1"/>
</dbReference>
<dbReference type="PANTHER" id="PTHR30157">
    <property type="entry name" value="FERRIC REDUCTASE, NADPH-DEPENDENT"/>
    <property type="match status" value="1"/>
</dbReference>
<dbReference type="InterPro" id="IPR013113">
    <property type="entry name" value="SIP_FAD-bd"/>
</dbReference>
<dbReference type="STRING" id="1502745.SAMN02799620_01494"/>
<organism evidence="3 4">
    <name type="scientific">Mycolicibacterium fluoranthenivorans</name>
    <dbReference type="NCBI Taxonomy" id="258505"/>
    <lineage>
        <taxon>Bacteria</taxon>
        <taxon>Bacillati</taxon>
        <taxon>Actinomycetota</taxon>
        <taxon>Actinomycetes</taxon>
        <taxon>Mycobacteriales</taxon>
        <taxon>Mycobacteriaceae</taxon>
        <taxon>Mycolicibacterium</taxon>
    </lineage>
</organism>
<dbReference type="Proteomes" id="UP000199707">
    <property type="component" value="Unassembled WGS sequence"/>
</dbReference>
<dbReference type="CDD" id="cd06193">
    <property type="entry name" value="siderophore_interacting"/>
    <property type="match status" value="1"/>
</dbReference>
<dbReference type="InterPro" id="IPR017938">
    <property type="entry name" value="Riboflavin_synthase-like_b-brl"/>
</dbReference>
<dbReference type="Pfam" id="PF08021">
    <property type="entry name" value="FAD_binding_9"/>
    <property type="match status" value="1"/>
</dbReference>
<feature type="domain" description="Siderophore-interacting FAD-binding" evidence="2">
    <location>
        <begin position="8"/>
        <end position="102"/>
    </location>
</feature>
<evidence type="ECO:0000313" key="3">
    <source>
        <dbReference type="EMBL" id="SCX11020.1"/>
    </source>
</evidence>
<dbReference type="SUPFAM" id="SSF63380">
    <property type="entry name" value="Riboflavin synthase domain-like"/>
    <property type="match status" value="1"/>
</dbReference>
<dbReference type="RefSeq" id="WP_090355147.1">
    <property type="nucleotide sequence ID" value="NZ_FMUB01000003.1"/>
</dbReference>
<dbReference type="Gene3D" id="3.40.50.80">
    <property type="entry name" value="Nucleotide-binding domain of ferredoxin-NADP reductase (FNR) module"/>
    <property type="match status" value="1"/>
</dbReference>
<gene>
    <name evidence="3" type="ORF">SAMN02799620_01494</name>
</gene>
<dbReference type="InterPro" id="IPR039374">
    <property type="entry name" value="SIP_fam"/>
</dbReference>
<dbReference type="AlphaFoldDB" id="A0A1G4VS11"/>
<proteinExistence type="predicted"/>
<accession>A0A1G4VS11</accession>